<evidence type="ECO:0000256" key="1">
    <source>
        <dbReference type="SAM" id="Phobius"/>
    </source>
</evidence>
<organism evidence="2 3">
    <name type="scientific">Cotesia typhae</name>
    <dbReference type="NCBI Taxonomy" id="2053667"/>
    <lineage>
        <taxon>Eukaryota</taxon>
        <taxon>Metazoa</taxon>
        <taxon>Ecdysozoa</taxon>
        <taxon>Arthropoda</taxon>
        <taxon>Hexapoda</taxon>
        <taxon>Insecta</taxon>
        <taxon>Pterygota</taxon>
        <taxon>Neoptera</taxon>
        <taxon>Endopterygota</taxon>
        <taxon>Hymenoptera</taxon>
        <taxon>Apocrita</taxon>
        <taxon>Ichneumonoidea</taxon>
        <taxon>Braconidae</taxon>
        <taxon>Microgastrinae</taxon>
        <taxon>Cotesia</taxon>
    </lineage>
</organism>
<evidence type="ECO:0000313" key="2">
    <source>
        <dbReference type="EMBL" id="KAG8035930.1"/>
    </source>
</evidence>
<keyword evidence="3" id="KW-1185">Reference proteome</keyword>
<dbReference type="EMBL" id="JAAOIC020000052">
    <property type="protein sequence ID" value="KAG8035930.1"/>
    <property type="molecule type" value="Genomic_DNA"/>
</dbReference>
<dbReference type="OrthoDB" id="6779810at2759"/>
<evidence type="ECO:0000313" key="3">
    <source>
        <dbReference type="Proteomes" id="UP000729913"/>
    </source>
</evidence>
<comment type="caution">
    <text evidence="2">The sequence shown here is derived from an EMBL/GenBank/DDBJ whole genome shotgun (WGS) entry which is preliminary data.</text>
</comment>
<dbReference type="AlphaFoldDB" id="A0A8J5QMP0"/>
<proteinExistence type="predicted"/>
<accession>A0A8J5QMP0</accession>
<dbReference type="Proteomes" id="UP000729913">
    <property type="component" value="Unassembled WGS sequence"/>
</dbReference>
<reference evidence="2" key="2">
    <citation type="submission" date="2021-04" db="EMBL/GenBank/DDBJ databases">
        <title>Genome-wide patterns of bracovirus chromosomal integration into multiple host tissues during parasitism.</title>
        <authorList>
            <person name="Chebbi M.A.C."/>
        </authorList>
    </citation>
    <scope>NUCLEOTIDE SEQUENCE</scope>
    <source>
        <tissue evidence="2">Whole body</tissue>
    </source>
</reference>
<feature type="transmembrane region" description="Helical" evidence="1">
    <location>
        <begin position="56"/>
        <end position="79"/>
    </location>
</feature>
<name>A0A8J5QMP0_9HYME</name>
<reference evidence="2" key="1">
    <citation type="submission" date="2020-03" db="EMBL/GenBank/DDBJ databases">
        <authorList>
            <person name="Chebbi M.A."/>
            <person name="Drezen J.M."/>
        </authorList>
    </citation>
    <scope>NUCLEOTIDE SEQUENCE</scope>
    <source>
        <tissue evidence="2">Whole body</tissue>
    </source>
</reference>
<feature type="transmembrane region" description="Helical" evidence="1">
    <location>
        <begin position="12"/>
        <end position="36"/>
    </location>
</feature>
<protein>
    <submittedName>
        <fullName evidence="2">Uncharacterized protein</fullName>
    </submittedName>
</protein>
<keyword evidence="1" id="KW-1133">Transmembrane helix</keyword>
<keyword evidence="1" id="KW-0472">Membrane</keyword>
<gene>
    <name evidence="2" type="ORF">G9C98_003056</name>
</gene>
<keyword evidence="1" id="KW-0812">Transmembrane</keyword>
<sequence>MKMMGQAMAKSLLALFYFIINVIPMALITLFILHFILDKTLDIKKTKNRQEMAIKIMLLGLQLTFVYLSFTFIVGLIWIPVFQIILRIVSCCTIDPYNN</sequence>